<dbReference type="InterPro" id="IPR043926">
    <property type="entry name" value="ABCG_dom"/>
</dbReference>
<dbReference type="PROSITE" id="PS50893">
    <property type="entry name" value="ABC_TRANSPORTER_2"/>
    <property type="match status" value="1"/>
</dbReference>
<keyword evidence="7 9" id="KW-1133">Transmembrane helix</keyword>
<dbReference type="InterPro" id="IPR003593">
    <property type="entry name" value="AAA+_ATPase"/>
</dbReference>
<dbReference type="GO" id="GO:0005886">
    <property type="term" value="C:plasma membrane"/>
    <property type="evidence" value="ECO:0007669"/>
    <property type="project" value="TreeGrafter"/>
</dbReference>
<feature type="domain" description="ABC transporter" evidence="10">
    <location>
        <begin position="10"/>
        <end position="247"/>
    </location>
</feature>
<dbReference type="Proteomes" id="UP001186944">
    <property type="component" value="Unassembled WGS sequence"/>
</dbReference>
<dbReference type="GO" id="GO:0016887">
    <property type="term" value="F:ATP hydrolysis activity"/>
    <property type="evidence" value="ECO:0007669"/>
    <property type="project" value="InterPro"/>
</dbReference>
<feature type="transmembrane region" description="Helical" evidence="9">
    <location>
        <begin position="411"/>
        <end position="440"/>
    </location>
</feature>
<gene>
    <name evidence="11" type="ORF">FSP39_025124</name>
</gene>
<dbReference type="SUPFAM" id="SSF52540">
    <property type="entry name" value="P-loop containing nucleoside triphosphate hydrolases"/>
    <property type="match status" value="1"/>
</dbReference>
<protein>
    <recommendedName>
        <fullName evidence="10">ABC transporter domain-containing protein</fullName>
    </recommendedName>
</protein>
<evidence type="ECO:0000313" key="12">
    <source>
        <dbReference type="Proteomes" id="UP001186944"/>
    </source>
</evidence>
<dbReference type="EMBL" id="VSWD01000013">
    <property type="protein sequence ID" value="KAK3085153.1"/>
    <property type="molecule type" value="Genomic_DNA"/>
</dbReference>
<dbReference type="FunFam" id="3.40.50.300:FF:001276">
    <property type="entry name" value="Uncharacterized protein, isoform A"/>
    <property type="match status" value="1"/>
</dbReference>
<dbReference type="Pfam" id="PF19055">
    <property type="entry name" value="ABC2_membrane_7"/>
    <property type="match status" value="1"/>
</dbReference>
<dbReference type="InterPro" id="IPR003439">
    <property type="entry name" value="ABC_transporter-like_ATP-bd"/>
</dbReference>
<keyword evidence="5" id="KW-0547">Nucleotide-binding</keyword>
<keyword evidence="3" id="KW-0813">Transport</keyword>
<evidence type="ECO:0000256" key="4">
    <source>
        <dbReference type="ARBA" id="ARBA00022692"/>
    </source>
</evidence>
<comment type="caution">
    <text evidence="11">The sequence shown here is derived from an EMBL/GenBank/DDBJ whole genome shotgun (WGS) entry which is preliminary data.</text>
</comment>
<dbReference type="SMART" id="SM00382">
    <property type="entry name" value="AAA"/>
    <property type="match status" value="1"/>
</dbReference>
<feature type="transmembrane region" description="Helical" evidence="9">
    <location>
        <begin position="341"/>
        <end position="364"/>
    </location>
</feature>
<keyword evidence="8 9" id="KW-0472">Membrane</keyword>
<accession>A0AA88XGK6</accession>
<dbReference type="InterPro" id="IPR017871">
    <property type="entry name" value="ABC_transporter-like_CS"/>
</dbReference>
<organism evidence="11 12">
    <name type="scientific">Pinctada imbricata</name>
    <name type="common">Atlantic pearl-oyster</name>
    <name type="synonym">Pinctada martensii</name>
    <dbReference type="NCBI Taxonomy" id="66713"/>
    <lineage>
        <taxon>Eukaryota</taxon>
        <taxon>Metazoa</taxon>
        <taxon>Spiralia</taxon>
        <taxon>Lophotrochozoa</taxon>
        <taxon>Mollusca</taxon>
        <taxon>Bivalvia</taxon>
        <taxon>Autobranchia</taxon>
        <taxon>Pteriomorphia</taxon>
        <taxon>Pterioida</taxon>
        <taxon>Pterioidea</taxon>
        <taxon>Pteriidae</taxon>
        <taxon>Pinctada</taxon>
    </lineage>
</organism>
<evidence type="ECO:0000256" key="9">
    <source>
        <dbReference type="SAM" id="Phobius"/>
    </source>
</evidence>
<sequence length="536" mass="60458">MKNTAADSRLVFDTVSVRIKNKDILHSINGVANSGELLAVMGPTGSGKTTLLNAIAGRIPITTGEVTLNEKPMTKAIRRRVAYVLQDDIFLSNLTLYETLYFAAMIRIPDTVAHSEKLTRIDEIVDALHIRECLNTIIGDFMVRGLSGGEKKRANIACELLTDPDIMLIDEPTSGLDSSTAHTLMKQLKGYATTYNKTIIATIHQPSSQIYHMFCKLLLLVNGHTAYFGEADMTLRYFENIGLTCQPNYNPADFLHSSKCILDISTTNIKDADIEDQKTTRRWPTGFWTQYRMLTWRNYRQAKGRIFEPYEVAQCLLMAVIAGCMYFQIADTLDTFRDRIGAIFFSVVYWGFVMLFFTISGYVFQPDVRILVAYFNRLTVSRRTSSKSNTFWYITSLDLQYPAEPEGVGHIIGALIVNTGHAFTVVNTIMVSSLVLAGFFNTHFPSWLFWAKYLSLVHYPLSAMVITLLTNTDPIPCNQTTAELYKICETSEFLTGKDILMSVGIDLPIHCYLSTMAILIILLKIMGYYVLKWKMG</sequence>
<dbReference type="PANTHER" id="PTHR48041">
    <property type="entry name" value="ABC TRANSPORTER G FAMILY MEMBER 28"/>
    <property type="match status" value="1"/>
</dbReference>
<dbReference type="GO" id="GO:0005524">
    <property type="term" value="F:ATP binding"/>
    <property type="evidence" value="ECO:0007669"/>
    <property type="project" value="UniProtKB-KW"/>
</dbReference>
<dbReference type="PANTHER" id="PTHR48041:SF63">
    <property type="entry name" value="EARLY GENE AT 23, ISOFORM C"/>
    <property type="match status" value="1"/>
</dbReference>
<comment type="subcellular location">
    <subcellularLocation>
        <location evidence="1">Membrane</location>
        <topology evidence="1">Multi-pass membrane protein</topology>
    </subcellularLocation>
</comment>
<feature type="transmembrane region" description="Helical" evidence="9">
    <location>
        <begin position="507"/>
        <end position="531"/>
    </location>
</feature>
<feature type="transmembrane region" description="Helical" evidence="9">
    <location>
        <begin position="310"/>
        <end position="329"/>
    </location>
</feature>
<comment type="similarity">
    <text evidence="2">Belongs to the ABC transporter superfamily. ABCG family. Eye pigment precursor importer (TC 3.A.1.204) subfamily.</text>
</comment>
<dbReference type="InterPro" id="IPR027417">
    <property type="entry name" value="P-loop_NTPase"/>
</dbReference>
<keyword evidence="4 9" id="KW-0812">Transmembrane</keyword>
<evidence type="ECO:0000256" key="7">
    <source>
        <dbReference type="ARBA" id="ARBA00022989"/>
    </source>
</evidence>
<evidence type="ECO:0000256" key="5">
    <source>
        <dbReference type="ARBA" id="ARBA00022741"/>
    </source>
</evidence>
<dbReference type="Pfam" id="PF00005">
    <property type="entry name" value="ABC_tran"/>
    <property type="match status" value="1"/>
</dbReference>
<dbReference type="PROSITE" id="PS00211">
    <property type="entry name" value="ABC_TRANSPORTER_1"/>
    <property type="match status" value="1"/>
</dbReference>
<keyword evidence="12" id="KW-1185">Reference proteome</keyword>
<evidence type="ECO:0000256" key="6">
    <source>
        <dbReference type="ARBA" id="ARBA00022840"/>
    </source>
</evidence>
<keyword evidence="6" id="KW-0067">ATP-binding</keyword>
<name>A0AA88XGK6_PINIB</name>
<evidence type="ECO:0000256" key="1">
    <source>
        <dbReference type="ARBA" id="ARBA00004141"/>
    </source>
</evidence>
<dbReference type="InterPro" id="IPR050352">
    <property type="entry name" value="ABCG_transporters"/>
</dbReference>
<dbReference type="AlphaFoldDB" id="A0AA88XGK6"/>
<dbReference type="GO" id="GO:0140359">
    <property type="term" value="F:ABC-type transporter activity"/>
    <property type="evidence" value="ECO:0007669"/>
    <property type="project" value="InterPro"/>
</dbReference>
<dbReference type="Gene3D" id="3.40.50.300">
    <property type="entry name" value="P-loop containing nucleotide triphosphate hydrolases"/>
    <property type="match status" value="1"/>
</dbReference>
<evidence type="ECO:0000259" key="10">
    <source>
        <dbReference type="PROSITE" id="PS50893"/>
    </source>
</evidence>
<evidence type="ECO:0000256" key="8">
    <source>
        <dbReference type="ARBA" id="ARBA00023136"/>
    </source>
</evidence>
<evidence type="ECO:0000256" key="3">
    <source>
        <dbReference type="ARBA" id="ARBA00022448"/>
    </source>
</evidence>
<proteinExistence type="inferred from homology"/>
<evidence type="ECO:0000256" key="2">
    <source>
        <dbReference type="ARBA" id="ARBA00005814"/>
    </source>
</evidence>
<reference evidence="11" key="1">
    <citation type="submission" date="2019-08" db="EMBL/GenBank/DDBJ databases">
        <title>The improved chromosome-level genome for the pearl oyster Pinctada fucata martensii using PacBio sequencing and Hi-C.</title>
        <authorList>
            <person name="Zheng Z."/>
        </authorList>
    </citation>
    <scope>NUCLEOTIDE SEQUENCE</scope>
    <source>
        <strain evidence="11">ZZ-2019</strain>
        <tissue evidence="11">Adductor muscle</tissue>
    </source>
</reference>
<evidence type="ECO:0000313" key="11">
    <source>
        <dbReference type="EMBL" id="KAK3085153.1"/>
    </source>
</evidence>